<dbReference type="AlphaFoldDB" id="Q69PK1"/>
<name>Q69PK1_ORYSJ</name>
<dbReference type="EMBL" id="AP005526">
    <property type="protein sequence ID" value="BAD33546.1"/>
    <property type="molecule type" value="Genomic_DNA"/>
</dbReference>
<proteinExistence type="predicted"/>
<evidence type="ECO:0000313" key="2">
    <source>
        <dbReference type="EMBL" id="BAD33546.1"/>
    </source>
</evidence>
<dbReference type="Proteomes" id="UP000000763">
    <property type="component" value="Chromosome 8"/>
</dbReference>
<reference evidence="3" key="2">
    <citation type="journal article" date="2008" name="Nucleic Acids Res.">
        <title>The rice annotation project database (RAP-DB): 2008 update.</title>
        <authorList>
            <consortium name="The rice annotation project (RAP)"/>
        </authorList>
    </citation>
    <scope>GENOME REANNOTATION</scope>
    <source>
        <strain evidence="3">cv. Nipponbare</strain>
    </source>
</reference>
<feature type="compositionally biased region" description="Polar residues" evidence="1">
    <location>
        <begin position="166"/>
        <end position="177"/>
    </location>
</feature>
<feature type="region of interest" description="Disordered" evidence="1">
    <location>
        <begin position="134"/>
        <end position="177"/>
    </location>
</feature>
<organism evidence="2 3">
    <name type="scientific">Oryza sativa subsp. japonica</name>
    <name type="common">Rice</name>
    <dbReference type="NCBI Taxonomy" id="39947"/>
    <lineage>
        <taxon>Eukaryota</taxon>
        <taxon>Viridiplantae</taxon>
        <taxon>Streptophyta</taxon>
        <taxon>Embryophyta</taxon>
        <taxon>Tracheophyta</taxon>
        <taxon>Spermatophyta</taxon>
        <taxon>Magnoliopsida</taxon>
        <taxon>Liliopsida</taxon>
        <taxon>Poales</taxon>
        <taxon>Poaceae</taxon>
        <taxon>BOP clade</taxon>
        <taxon>Oryzoideae</taxon>
        <taxon>Oryzeae</taxon>
        <taxon>Oryzinae</taxon>
        <taxon>Oryza</taxon>
        <taxon>Oryza sativa</taxon>
    </lineage>
</organism>
<sequence length="177" mass="18697">MEVVMPEVPSSLVHLGLGFHPKSHAREGELPRCCPPSSHVGVDLTLPTPYLLRRLSHACPSQERWIRSWGGQVEVRPCQIHGLHHRHGSVVAVFAASGHPSLAASLLPPTGLLPLPAVPRATLASLHHWQSPCPAATSPLSPRSIGGNTRSGHGGAGSGHRHPSPVASSSVTRPLRP</sequence>
<gene>
    <name evidence="2" type="primary">P0571B09.142</name>
</gene>
<protein>
    <submittedName>
        <fullName evidence="2">Uncharacterized protein</fullName>
    </submittedName>
</protein>
<evidence type="ECO:0000313" key="3">
    <source>
        <dbReference type="Proteomes" id="UP000000763"/>
    </source>
</evidence>
<evidence type="ECO:0000256" key="1">
    <source>
        <dbReference type="SAM" id="MobiDB-lite"/>
    </source>
</evidence>
<reference evidence="3" key="1">
    <citation type="journal article" date="2005" name="Nature">
        <title>The map-based sequence of the rice genome.</title>
        <authorList>
            <consortium name="International rice genome sequencing project (IRGSP)"/>
            <person name="Matsumoto T."/>
            <person name="Wu J."/>
            <person name="Kanamori H."/>
            <person name="Katayose Y."/>
            <person name="Fujisawa M."/>
            <person name="Namiki N."/>
            <person name="Mizuno H."/>
            <person name="Yamamoto K."/>
            <person name="Antonio B.A."/>
            <person name="Baba T."/>
            <person name="Sakata K."/>
            <person name="Nagamura Y."/>
            <person name="Aoki H."/>
            <person name="Arikawa K."/>
            <person name="Arita K."/>
            <person name="Bito T."/>
            <person name="Chiden Y."/>
            <person name="Fujitsuka N."/>
            <person name="Fukunaka R."/>
            <person name="Hamada M."/>
            <person name="Harada C."/>
            <person name="Hayashi A."/>
            <person name="Hijishita S."/>
            <person name="Honda M."/>
            <person name="Hosokawa S."/>
            <person name="Ichikawa Y."/>
            <person name="Idonuma A."/>
            <person name="Iijima M."/>
            <person name="Ikeda M."/>
            <person name="Ikeno M."/>
            <person name="Ito K."/>
            <person name="Ito S."/>
            <person name="Ito T."/>
            <person name="Ito Y."/>
            <person name="Ito Y."/>
            <person name="Iwabuchi A."/>
            <person name="Kamiya K."/>
            <person name="Karasawa W."/>
            <person name="Kurita K."/>
            <person name="Katagiri S."/>
            <person name="Kikuta A."/>
            <person name="Kobayashi H."/>
            <person name="Kobayashi N."/>
            <person name="Machita K."/>
            <person name="Maehara T."/>
            <person name="Masukawa M."/>
            <person name="Mizubayashi T."/>
            <person name="Mukai Y."/>
            <person name="Nagasaki H."/>
            <person name="Nagata Y."/>
            <person name="Naito S."/>
            <person name="Nakashima M."/>
            <person name="Nakama Y."/>
            <person name="Nakamichi Y."/>
            <person name="Nakamura M."/>
            <person name="Meguro A."/>
            <person name="Negishi M."/>
            <person name="Ohta I."/>
            <person name="Ohta T."/>
            <person name="Okamoto M."/>
            <person name="Ono N."/>
            <person name="Saji S."/>
            <person name="Sakaguchi M."/>
            <person name="Sakai K."/>
            <person name="Shibata M."/>
            <person name="Shimokawa T."/>
            <person name="Song J."/>
            <person name="Takazaki Y."/>
            <person name="Terasawa K."/>
            <person name="Tsugane M."/>
            <person name="Tsuji K."/>
            <person name="Ueda S."/>
            <person name="Waki K."/>
            <person name="Yamagata H."/>
            <person name="Yamamoto M."/>
            <person name="Yamamoto S."/>
            <person name="Yamane H."/>
            <person name="Yoshiki S."/>
            <person name="Yoshihara R."/>
            <person name="Yukawa K."/>
            <person name="Zhong H."/>
            <person name="Yano M."/>
            <person name="Yuan Q."/>
            <person name="Ouyang S."/>
            <person name="Liu J."/>
            <person name="Jones K.M."/>
            <person name="Gansberger K."/>
            <person name="Moffat K."/>
            <person name="Hill J."/>
            <person name="Bera J."/>
            <person name="Fadrosh D."/>
            <person name="Jin S."/>
            <person name="Johri S."/>
            <person name="Kim M."/>
            <person name="Overton L."/>
            <person name="Reardon M."/>
            <person name="Tsitrin T."/>
            <person name="Vuong H."/>
            <person name="Weaver B."/>
            <person name="Ciecko A."/>
            <person name="Tallon L."/>
            <person name="Jackson J."/>
            <person name="Pai G."/>
            <person name="Aken S.V."/>
            <person name="Utterback T."/>
            <person name="Reidmuller S."/>
            <person name="Feldblyum T."/>
            <person name="Hsiao J."/>
            <person name="Zismann V."/>
            <person name="Iobst S."/>
            <person name="de Vazeille A.R."/>
            <person name="Buell C.R."/>
            <person name="Ying K."/>
            <person name="Li Y."/>
            <person name="Lu T."/>
            <person name="Huang Y."/>
            <person name="Zhao Q."/>
            <person name="Feng Q."/>
            <person name="Zhang L."/>
            <person name="Zhu J."/>
            <person name="Weng Q."/>
            <person name="Mu J."/>
            <person name="Lu Y."/>
            <person name="Fan D."/>
            <person name="Liu Y."/>
            <person name="Guan J."/>
            <person name="Zhang Y."/>
            <person name="Yu S."/>
            <person name="Liu X."/>
            <person name="Zhang Y."/>
            <person name="Hong G."/>
            <person name="Han B."/>
            <person name="Choisne N."/>
            <person name="Demange N."/>
            <person name="Orjeda G."/>
            <person name="Samain S."/>
            <person name="Cattolico L."/>
            <person name="Pelletier E."/>
            <person name="Couloux A."/>
            <person name="Segurens B."/>
            <person name="Wincker P."/>
            <person name="D'Hont A."/>
            <person name="Scarpelli C."/>
            <person name="Weissenbach J."/>
            <person name="Salanoubat M."/>
            <person name="Quetier F."/>
            <person name="Yu Y."/>
            <person name="Kim H.R."/>
            <person name="Rambo T."/>
            <person name="Currie J."/>
            <person name="Collura K."/>
            <person name="Luo M."/>
            <person name="Yang T."/>
            <person name="Ammiraju J.S.S."/>
            <person name="Engler F."/>
            <person name="Soderlund C."/>
            <person name="Wing R.A."/>
            <person name="Palmer L.E."/>
            <person name="de la Bastide M."/>
            <person name="Spiegel L."/>
            <person name="Nascimento L."/>
            <person name="Zutavern T."/>
            <person name="O'Shaughnessy A."/>
            <person name="Dike S."/>
            <person name="Dedhia N."/>
            <person name="Preston R."/>
            <person name="Balija V."/>
            <person name="McCombie W.R."/>
            <person name="Chow T."/>
            <person name="Chen H."/>
            <person name="Chung M."/>
            <person name="Chen C."/>
            <person name="Shaw J."/>
            <person name="Wu H."/>
            <person name="Hsiao K."/>
            <person name="Chao Y."/>
            <person name="Chu M."/>
            <person name="Cheng C."/>
            <person name="Hour A."/>
            <person name="Lee P."/>
            <person name="Lin S."/>
            <person name="Lin Y."/>
            <person name="Liou J."/>
            <person name="Liu S."/>
            <person name="Hsing Y."/>
            <person name="Raghuvanshi S."/>
            <person name="Mohanty A."/>
            <person name="Bharti A.K."/>
            <person name="Gaur A."/>
            <person name="Gupta V."/>
            <person name="Kumar D."/>
            <person name="Ravi V."/>
            <person name="Vij S."/>
            <person name="Kapur A."/>
            <person name="Khurana P."/>
            <person name="Khurana P."/>
            <person name="Khurana J.P."/>
            <person name="Tyagi A.K."/>
            <person name="Gaikwad K."/>
            <person name="Singh A."/>
            <person name="Dalal V."/>
            <person name="Srivastava S."/>
            <person name="Dixit A."/>
            <person name="Pal A.K."/>
            <person name="Ghazi I.A."/>
            <person name="Yadav M."/>
            <person name="Pandit A."/>
            <person name="Bhargava A."/>
            <person name="Sureshbabu K."/>
            <person name="Batra K."/>
            <person name="Sharma T.R."/>
            <person name="Mohapatra T."/>
            <person name="Singh N.K."/>
            <person name="Messing J."/>
            <person name="Nelson A.B."/>
            <person name="Fuks G."/>
            <person name="Kavchok S."/>
            <person name="Keizer G."/>
            <person name="Linton E."/>
            <person name="Llaca V."/>
            <person name="Song R."/>
            <person name="Tanyolac B."/>
            <person name="Young S."/>
            <person name="Ho-Il K."/>
            <person name="Hahn J.H."/>
            <person name="Sangsakoo G."/>
            <person name="Vanavichit A."/>
            <person name="de Mattos Luiz.A.T."/>
            <person name="Zimmer P.D."/>
            <person name="Malone G."/>
            <person name="Dellagostin O."/>
            <person name="de Oliveira A.C."/>
            <person name="Bevan M."/>
            <person name="Bancroft I."/>
            <person name="Minx P."/>
            <person name="Cordum H."/>
            <person name="Wilson R."/>
            <person name="Cheng Z."/>
            <person name="Jin W."/>
            <person name="Jiang J."/>
            <person name="Leong S.A."/>
            <person name="Iwama H."/>
            <person name="Gojobori T."/>
            <person name="Itoh T."/>
            <person name="Niimura Y."/>
            <person name="Fujii Y."/>
            <person name="Habara T."/>
            <person name="Sakai H."/>
            <person name="Sato Y."/>
            <person name="Wilson G."/>
            <person name="Kumar K."/>
            <person name="McCouch S."/>
            <person name="Juretic N."/>
            <person name="Hoen D."/>
            <person name="Wright S."/>
            <person name="Bruskiewich R."/>
            <person name="Bureau T."/>
            <person name="Miyao A."/>
            <person name="Hirochika H."/>
            <person name="Nishikawa T."/>
            <person name="Kadowaki K."/>
            <person name="Sugiura M."/>
            <person name="Burr B."/>
            <person name="Sasaki T."/>
        </authorList>
    </citation>
    <scope>NUCLEOTIDE SEQUENCE [LARGE SCALE GENOMIC DNA]</scope>
    <source>
        <strain evidence="3">cv. Nipponbare</strain>
    </source>
</reference>
<accession>Q69PK1</accession>